<dbReference type="Proteomes" id="UP000024837">
    <property type="component" value="Unassembled WGS sequence"/>
</dbReference>
<feature type="region of interest" description="Disordered" evidence="1">
    <location>
        <begin position="1"/>
        <end position="58"/>
    </location>
</feature>
<keyword evidence="3" id="KW-1185">Reference proteome</keyword>
<reference evidence="2 3" key="1">
    <citation type="submission" date="2013-05" db="EMBL/GenBank/DDBJ databases">
        <title>Drechslerella stenobrocha genome reveals carnivorous origination and mechanical trapping mechanism of predatory fungi.</title>
        <authorList>
            <person name="Liu X."/>
            <person name="Zhang W."/>
            <person name="Liu K."/>
        </authorList>
    </citation>
    <scope>NUCLEOTIDE SEQUENCE [LARGE SCALE GENOMIC DNA]</scope>
    <source>
        <strain evidence="2 3">248</strain>
    </source>
</reference>
<dbReference type="OrthoDB" id="5424311at2759"/>
<dbReference type="HOGENOM" id="CLU_1427954_0_0_1"/>
<feature type="compositionally biased region" description="Basic and acidic residues" evidence="1">
    <location>
        <begin position="1"/>
        <end position="18"/>
    </location>
</feature>
<evidence type="ECO:0000256" key="1">
    <source>
        <dbReference type="SAM" id="MobiDB-lite"/>
    </source>
</evidence>
<feature type="region of interest" description="Disordered" evidence="1">
    <location>
        <begin position="166"/>
        <end position="190"/>
    </location>
</feature>
<name>W7I688_9PEZI</name>
<gene>
    <name evidence="2" type="ORF">DRE_03303</name>
</gene>
<feature type="compositionally biased region" description="Basic and acidic residues" evidence="1">
    <location>
        <begin position="43"/>
        <end position="53"/>
    </location>
</feature>
<accession>W7I688</accession>
<sequence length="190" mass="22231">MELVSKEEPHNPMEKKMFYSEYSKPQKKVSPPPIKHISGTPYRAKDDKEDLKAKTPRVSTITPDTKKWLYLHLINPQSRTKPIRAGKPDTYLLRFAMTKTPQRLAEMMGKNPAYTRLLCMEVSQDEQMYDIWDVIHPGSRLATLSFRELEWSDNMCISWEHVKNPEEKERCNPAYPWDSQSVSPDDETDD</sequence>
<organism evidence="2 3">
    <name type="scientific">Drechslerella stenobrocha 248</name>
    <dbReference type="NCBI Taxonomy" id="1043628"/>
    <lineage>
        <taxon>Eukaryota</taxon>
        <taxon>Fungi</taxon>
        <taxon>Dikarya</taxon>
        <taxon>Ascomycota</taxon>
        <taxon>Pezizomycotina</taxon>
        <taxon>Orbiliomycetes</taxon>
        <taxon>Orbiliales</taxon>
        <taxon>Orbiliaceae</taxon>
        <taxon>Drechslerella</taxon>
    </lineage>
</organism>
<protein>
    <submittedName>
        <fullName evidence="2">Uncharacterized protein</fullName>
    </submittedName>
</protein>
<dbReference type="AlphaFoldDB" id="W7I688"/>
<evidence type="ECO:0000313" key="3">
    <source>
        <dbReference type="Proteomes" id="UP000024837"/>
    </source>
</evidence>
<proteinExistence type="predicted"/>
<evidence type="ECO:0000313" key="2">
    <source>
        <dbReference type="EMBL" id="EWC47683.1"/>
    </source>
</evidence>
<dbReference type="EMBL" id="KI966409">
    <property type="protein sequence ID" value="EWC47683.1"/>
    <property type="molecule type" value="Genomic_DNA"/>
</dbReference>